<dbReference type="PANTHER" id="PTHR43798">
    <property type="entry name" value="MONOACYLGLYCEROL LIPASE"/>
    <property type="match status" value="1"/>
</dbReference>
<organism evidence="2 3">
    <name type="scientific">Streptomyces bohaiensis</name>
    <dbReference type="NCBI Taxonomy" id="1431344"/>
    <lineage>
        <taxon>Bacteria</taxon>
        <taxon>Bacillati</taxon>
        <taxon>Actinomycetota</taxon>
        <taxon>Actinomycetes</taxon>
        <taxon>Kitasatosporales</taxon>
        <taxon>Streptomycetaceae</taxon>
        <taxon>Streptomyces</taxon>
    </lineage>
</organism>
<dbReference type="GO" id="GO:0016787">
    <property type="term" value="F:hydrolase activity"/>
    <property type="evidence" value="ECO:0007669"/>
    <property type="project" value="UniProtKB-KW"/>
</dbReference>
<evidence type="ECO:0000313" key="3">
    <source>
        <dbReference type="Proteomes" id="UP000727056"/>
    </source>
</evidence>
<accession>A0ABX1C770</accession>
<dbReference type="Pfam" id="PF12697">
    <property type="entry name" value="Abhydrolase_6"/>
    <property type="match status" value="1"/>
</dbReference>
<comment type="caution">
    <text evidence="2">The sequence shown here is derived from an EMBL/GenBank/DDBJ whole genome shotgun (WGS) entry which is preliminary data.</text>
</comment>
<proteinExistence type="predicted"/>
<evidence type="ECO:0000259" key="1">
    <source>
        <dbReference type="Pfam" id="PF12697"/>
    </source>
</evidence>
<dbReference type="InterPro" id="IPR029058">
    <property type="entry name" value="AB_hydrolase_fold"/>
</dbReference>
<dbReference type="Gene3D" id="3.40.50.1820">
    <property type="entry name" value="alpha/beta hydrolase"/>
    <property type="match status" value="1"/>
</dbReference>
<keyword evidence="2" id="KW-0378">Hydrolase</keyword>
<name>A0ABX1C770_9ACTN</name>
<dbReference type="InterPro" id="IPR050266">
    <property type="entry name" value="AB_hydrolase_sf"/>
</dbReference>
<evidence type="ECO:0000313" key="2">
    <source>
        <dbReference type="EMBL" id="NJQ13820.1"/>
    </source>
</evidence>
<gene>
    <name evidence="2" type="ORF">HCN52_02375</name>
</gene>
<dbReference type="EMBL" id="JAAVJC010000008">
    <property type="protein sequence ID" value="NJQ13820.1"/>
    <property type="molecule type" value="Genomic_DNA"/>
</dbReference>
<dbReference type="Proteomes" id="UP000727056">
    <property type="component" value="Unassembled WGS sequence"/>
</dbReference>
<reference evidence="2 3" key="1">
    <citation type="submission" date="2020-03" db="EMBL/GenBank/DDBJ databases">
        <title>Draft genome of Streptomyces sp. ventii, isolated from the Axial Seamount in the Pacific Ocean, and resequencing of the two type strains Streptomyces lonarensis strain NCL 716 and Streptomyces bohaiensis strain 11A07.</title>
        <authorList>
            <person name="Loughran R.M."/>
            <person name="Pfannmuller K.M."/>
            <person name="Wasson B.J."/>
            <person name="Deadmond M.C."/>
            <person name="Paddock B.E."/>
            <person name="Koyack M.J."/>
            <person name="Gallegos D.A."/>
            <person name="Mitchell E.A."/>
            <person name="Ushijima B."/>
            <person name="Saw J.H."/>
            <person name="Mcphail K.L."/>
            <person name="Videau P."/>
        </authorList>
    </citation>
    <scope>NUCLEOTIDE SEQUENCE [LARGE SCALE GENOMIC DNA]</scope>
    <source>
        <strain evidence="2 3">11A07</strain>
    </source>
</reference>
<dbReference type="InterPro" id="IPR000073">
    <property type="entry name" value="AB_hydrolase_1"/>
</dbReference>
<dbReference type="PANTHER" id="PTHR43798:SF33">
    <property type="entry name" value="HYDROLASE, PUTATIVE (AFU_ORTHOLOGUE AFUA_2G14860)-RELATED"/>
    <property type="match status" value="1"/>
</dbReference>
<protein>
    <submittedName>
        <fullName evidence="2">Alpha/beta hydrolase</fullName>
    </submittedName>
</protein>
<dbReference type="SUPFAM" id="SSF53474">
    <property type="entry name" value="alpha/beta-Hydrolases"/>
    <property type="match status" value="1"/>
</dbReference>
<keyword evidence="3" id="KW-1185">Reference proteome</keyword>
<sequence>MDPTVAVSAALNVTAKVAPGLAGRGAFALFRRPIGKARVRPVDAPLVERADRGRLTVAGKGVETYRWGDGPRPVLLVHGWGSRGMRFGALIAELQERGHSVVTFDAPGHGESGGTSTTILEYVDIIRELQLEHGVFGAAVGYSFGSLATFLAVREGVKTEALVGIAGVSRFDHLVSGFIEELRLDTRLEGYLRRHVERDLFPEEPDLWRRFAVPRAPEEVAVERILLVHDEDDRRARVHQFHETAEAYGSRADLLLTQGLGHHRVITDPQVVTRVADFVDGARGPGAAG</sequence>
<feature type="domain" description="AB hydrolase-1" evidence="1">
    <location>
        <begin position="74"/>
        <end position="272"/>
    </location>
</feature>